<dbReference type="AlphaFoldDB" id="A0A345P7N0"/>
<evidence type="ECO:0000259" key="7">
    <source>
        <dbReference type="Pfam" id="PF00441"/>
    </source>
</evidence>
<accession>A0A345P7N0</accession>
<evidence type="ECO:0000256" key="4">
    <source>
        <dbReference type="ARBA" id="ARBA00022827"/>
    </source>
</evidence>
<dbReference type="SUPFAM" id="SSF47203">
    <property type="entry name" value="Acyl-CoA dehydrogenase C-terminal domain-like"/>
    <property type="match status" value="1"/>
</dbReference>
<dbReference type="GO" id="GO:0005737">
    <property type="term" value="C:cytoplasm"/>
    <property type="evidence" value="ECO:0007669"/>
    <property type="project" value="TreeGrafter"/>
</dbReference>
<feature type="domain" description="Acyl-CoA dehydrogenase/oxidase C-terminal" evidence="7">
    <location>
        <begin position="229"/>
        <end position="375"/>
    </location>
</feature>
<dbReference type="EMBL" id="CP031222">
    <property type="protein sequence ID" value="AXI03289.1"/>
    <property type="molecule type" value="Genomic_DNA"/>
</dbReference>
<dbReference type="InterPro" id="IPR050741">
    <property type="entry name" value="Acyl-CoA_dehydrogenase"/>
</dbReference>
<dbReference type="Gene3D" id="2.40.110.10">
    <property type="entry name" value="Butyryl-CoA Dehydrogenase, subunit A, domain 2"/>
    <property type="match status" value="1"/>
</dbReference>
<reference evidence="10 11" key="1">
    <citation type="submission" date="2018-07" db="EMBL/GenBank/DDBJ databases">
        <title>Genome sequencing of Moraxellaceae gen. HYN0046.</title>
        <authorList>
            <person name="Kim M."/>
            <person name="Yi H."/>
        </authorList>
    </citation>
    <scope>NUCLEOTIDE SEQUENCE [LARGE SCALE GENOMIC DNA]</scope>
    <source>
        <strain evidence="10 11">HYN0046</strain>
    </source>
</reference>
<keyword evidence="5 6" id="KW-0560">Oxidoreductase</keyword>
<proteinExistence type="inferred from homology"/>
<dbReference type="InterPro" id="IPR006089">
    <property type="entry name" value="Acyl-CoA_DH_CS"/>
</dbReference>
<evidence type="ECO:0000256" key="3">
    <source>
        <dbReference type="ARBA" id="ARBA00022630"/>
    </source>
</evidence>
<dbReference type="InterPro" id="IPR009075">
    <property type="entry name" value="AcylCo_DH/oxidase_C"/>
</dbReference>
<dbReference type="InterPro" id="IPR036250">
    <property type="entry name" value="AcylCo_DH-like_C"/>
</dbReference>
<dbReference type="InterPro" id="IPR009100">
    <property type="entry name" value="AcylCoA_DH/oxidase_NM_dom_sf"/>
</dbReference>
<evidence type="ECO:0000256" key="1">
    <source>
        <dbReference type="ARBA" id="ARBA00001974"/>
    </source>
</evidence>
<feature type="domain" description="Acyl-CoA oxidase/dehydrogenase middle" evidence="8">
    <location>
        <begin position="122"/>
        <end position="217"/>
    </location>
</feature>
<comment type="similarity">
    <text evidence="2 6">Belongs to the acyl-CoA dehydrogenase family.</text>
</comment>
<dbReference type="OrthoDB" id="9770681at2"/>
<evidence type="ECO:0000313" key="11">
    <source>
        <dbReference type="Proteomes" id="UP000253940"/>
    </source>
</evidence>
<dbReference type="Pfam" id="PF02770">
    <property type="entry name" value="Acyl-CoA_dh_M"/>
    <property type="match status" value="1"/>
</dbReference>
<gene>
    <name evidence="10" type="ORF">HYN46_10825</name>
</gene>
<dbReference type="Pfam" id="PF00441">
    <property type="entry name" value="Acyl-CoA_dh_1"/>
    <property type="match status" value="1"/>
</dbReference>
<dbReference type="FunFam" id="2.40.110.10:FF:000002">
    <property type="entry name" value="Acyl-CoA dehydrogenase fadE12"/>
    <property type="match status" value="1"/>
</dbReference>
<evidence type="ECO:0000313" key="10">
    <source>
        <dbReference type="EMBL" id="AXI03289.1"/>
    </source>
</evidence>
<dbReference type="InterPro" id="IPR046373">
    <property type="entry name" value="Acyl-CoA_Oxase/DH_mid-dom_sf"/>
</dbReference>
<keyword evidence="3 6" id="KW-0285">Flavoprotein</keyword>
<evidence type="ECO:0000259" key="8">
    <source>
        <dbReference type="Pfam" id="PF02770"/>
    </source>
</evidence>
<dbReference type="Proteomes" id="UP000253940">
    <property type="component" value="Chromosome"/>
</dbReference>
<dbReference type="PANTHER" id="PTHR48083">
    <property type="entry name" value="MEDIUM-CHAIN SPECIFIC ACYL-COA DEHYDROGENASE, MITOCHONDRIAL-RELATED"/>
    <property type="match status" value="1"/>
</dbReference>
<dbReference type="GO" id="GO:0033539">
    <property type="term" value="P:fatty acid beta-oxidation using acyl-CoA dehydrogenase"/>
    <property type="evidence" value="ECO:0007669"/>
    <property type="project" value="TreeGrafter"/>
</dbReference>
<dbReference type="GO" id="GO:0003995">
    <property type="term" value="F:acyl-CoA dehydrogenase activity"/>
    <property type="evidence" value="ECO:0007669"/>
    <property type="project" value="InterPro"/>
</dbReference>
<name>A0A345P7N0_9GAMM</name>
<protein>
    <submittedName>
        <fullName evidence="10">Acyl-CoA dehydrogenase</fullName>
    </submittedName>
</protein>
<evidence type="ECO:0000256" key="6">
    <source>
        <dbReference type="RuleBase" id="RU362125"/>
    </source>
</evidence>
<sequence>MKFTAEHEALRRTARQFVDKEINPHVNDWENADIFPAHELFKKMGNLGLLGINKPVENGGLGLDYSYQMVVVEEFGRIACGGVPMAIGVQTDMATPALARFGSKELRDEFLTPAIAGDYVAAIAVSEASGGSDVASLKTYASKDGDDYVINGSKMWITNSTQADFFCLLANTSDDKPHVNKSMIIVPAKTPGITLSKKLDKMGMRSSDTAQVFFDNVRVPQRNRVGAEGMGFMMQMMQFQEERLCAAAGALLGSETVINATIDYCRERTTFGQPLIDNQVIHFRMAELMTEVEALRALTYQACEAHISGEDVTRLASMAKLKAGRLLREVNDSCLQYWGGMGFMWDNIVARAYRDSRLISIGGGADEIMLGIICKYMNILPSRKR</sequence>
<dbReference type="PROSITE" id="PS00073">
    <property type="entry name" value="ACYL_COA_DH_2"/>
    <property type="match status" value="1"/>
</dbReference>
<dbReference type="PANTHER" id="PTHR48083:SF6">
    <property type="entry name" value="ACYL-COA DEHYDROGENASE 6"/>
    <property type="match status" value="1"/>
</dbReference>
<dbReference type="KEGG" id="mbah:HYN46_10825"/>
<dbReference type="Pfam" id="PF02771">
    <property type="entry name" value="Acyl-CoA_dh_N"/>
    <property type="match status" value="1"/>
</dbReference>
<keyword evidence="4 6" id="KW-0274">FAD</keyword>
<dbReference type="RefSeq" id="WP_114899398.1">
    <property type="nucleotide sequence ID" value="NZ_CP031222.1"/>
</dbReference>
<dbReference type="InterPro" id="IPR006091">
    <property type="entry name" value="Acyl-CoA_Oxase/DH_mid-dom"/>
</dbReference>
<dbReference type="InterPro" id="IPR013786">
    <property type="entry name" value="AcylCoA_DH/ox_N"/>
</dbReference>
<organism evidence="10 11">
    <name type="scientific">Aquirhabdus parva</name>
    <dbReference type="NCBI Taxonomy" id="2283318"/>
    <lineage>
        <taxon>Bacteria</taxon>
        <taxon>Pseudomonadati</taxon>
        <taxon>Pseudomonadota</taxon>
        <taxon>Gammaproteobacteria</taxon>
        <taxon>Moraxellales</taxon>
        <taxon>Moraxellaceae</taxon>
        <taxon>Aquirhabdus</taxon>
    </lineage>
</organism>
<dbReference type="Gene3D" id="1.20.140.10">
    <property type="entry name" value="Butyryl-CoA Dehydrogenase, subunit A, domain 3"/>
    <property type="match status" value="1"/>
</dbReference>
<dbReference type="Gene3D" id="1.10.540.10">
    <property type="entry name" value="Acyl-CoA dehydrogenase/oxidase, N-terminal domain"/>
    <property type="match status" value="1"/>
</dbReference>
<dbReference type="GO" id="GO:0050660">
    <property type="term" value="F:flavin adenine dinucleotide binding"/>
    <property type="evidence" value="ECO:0007669"/>
    <property type="project" value="InterPro"/>
</dbReference>
<evidence type="ECO:0000256" key="2">
    <source>
        <dbReference type="ARBA" id="ARBA00009347"/>
    </source>
</evidence>
<dbReference type="SUPFAM" id="SSF56645">
    <property type="entry name" value="Acyl-CoA dehydrogenase NM domain-like"/>
    <property type="match status" value="1"/>
</dbReference>
<evidence type="ECO:0000256" key="5">
    <source>
        <dbReference type="ARBA" id="ARBA00023002"/>
    </source>
</evidence>
<feature type="domain" description="Acyl-CoA dehydrogenase/oxidase N-terminal" evidence="9">
    <location>
        <begin position="4"/>
        <end position="118"/>
    </location>
</feature>
<evidence type="ECO:0000259" key="9">
    <source>
        <dbReference type="Pfam" id="PF02771"/>
    </source>
</evidence>
<keyword evidence="11" id="KW-1185">Reference proteome</keyword>
<dbReference type="InterPro" id="IPR037069">
    <property type="entry name" value="AcylCoA_DH/ox_N_sf"/>
</dbReference>
<comment type="cofactor">
    <cofactor evidence="1 6">
        <name>FAD</name>
        <dbReference type="ChEBI" id="CHEBI:57692"/>
    </cofactor>
</comment>
<dbReference type="PROSITE" id="PS00072">
    <property type="entry name" value="ACYL_COA_DH_1"/>
    <property type="match status" value="1"/>
</dbReference>